<comment type="caution">
    <text evidence="3">The sequence shown here is derived from an EMBL/GenBank/DDBJ whole genome shotgun (WGS) entry which is preliminary data.</text>
</comment>
<dbReference type="Proteomes" id="UP000185713">
    <property type="component" value="Unassembled WGS sequence"/>
</dbReference>
<dbReference type="EMBL" id="JWTK01000002">
    <property type="protein sequence ID" value="OJH49665.1"/>
    <property type="molecule type" value="Genomic_DNA"/>
</dbReference>
<accession>A0A1L9C555</accession>
<sequence length="134" mass="15245">MLIISLPICAADPPEDDSPTETQTVDDSTSESYKVLFEESQNETAYYKEQYEELYENGSTNISNKYITNIKNELTIANEQITVLNQSITKLQSTINYLSIGIFFTFGITLIEFLYVLRMKINNGKQSNDDDSSK</sequence>
<evidence type="ECO:0000256" key="1">
    <source>
        <dbReference type="SAM" id="MobiDB-lite"/>
    </source>
</evidence>
<feature type="compositionally biased region" description="Polar residues" evidence="1">
    <location>
        <begin position="20"/>
        <end position="31"/>
    </location>
</feature>
<feature type="region of interest" description="Disordered" evidence="1">
    <location>
        <begin position="11"/>
        <end position="31"/>
    </location>
</feature>
<evidence type="ECO:0000256" key="2">
    <source>
        <dbReference type="SAM" id="Phobius"/>
    </source>
</evidence>
<keyword evidence="2" id="KW-1133">Transmembrane helix</keyword>
<keyword evidence="2" id="KW-0472">Membrane</keyword>
<keyword evidence="2" id="KW-0812">Transmembrane</keyword>
<reference evidence="3 4" key="1">
    <citation type="submission" date="2014-12" db="EMBL/GenBank/DDBJ databases">
        <title>The genome sequence of Methanohalophilus portucalensis strain FDF1.</title>
        <authorList>
            <person name="Lai M.-C."/>
            <person name="Lai S.-J."/>
        </authorList>
    </citation>
    <scope>NUCLEOTIDE SEQUENCE [LARGE SCALE GENOMIC DNA]</scope>
    <source>
        <strain evidence="3 4">FDF-1</strain>
    </source>
</reference>
<organism evidence="3 4">
    <name type="scientific">Methanohalophilus portucalensis FDF-1</name>
    <dbReference type="NCBI Taxonomy" id="523843"/>
    <lineage>
        <taxon>Archaea</taxon>
        <taxon>Methanobacteriati</taxon>
        <taxon>Methanobacteriota</taxon>
        <taxon>Stenosarchaea group</taxon>
        <taxon>Methanomicrobia</taxon>
        <taxon>Methanosarcinales</taxon>
        <taxon>Methanosarcinaceae</taxon>
        <taxon>Methanohalophilus</taxon>
    </lineage>
</organism>
<dbReference type="AlphaFoldDB" id="A0A1L9C555"/>
<evidence type="ECO:0000313" key="4">
    <source>
        <dbReference type="Proteomes" id="UP000185713"/>
    </source>
</evidence>
<proteinExistence type="predicted"/>
<name>A0A1L9C555_9EURY</name>
<gene>
    <name evidence="3" type="ORF">MPF_0453</name>
</gene>
<feature type="transmembrane region" description="Helical" evidence="2">
    <location>
        <begin position="97"/>
        <end position="117"/>
    </location>
</feature>
<evidence type="ECO:0000313" key="3">
    <source>
        <dbReference type="EMBL" id="OJH49665.1"/>
    </source>
</evidence>
<dbReference type="STRING" id="523843.SAMN06264941_0885"/>
<protein>
    <submittedName>
        <fullName evidence="3">Uncharacterized protein</fullName>
    </submittedName>
</protein>